<organism evidence="4 5">
    <name type="scientific">Cercopithifilaria johnstoni</name>
    <dbReference type="NCBI Taxonomy" id="2874296"/>
    <lineage>
        <taxon>Eukaryota</taxon>
        <taxon>Metazoa</taxon>
        <taxon>Ecdysozoa</taxon>
        <taxon>Nematoda</taxon>
        <taxon>Chromadorea</taxon>
        <taxon>Rhabditida</taxon>
        <taxon>Spirurina</taxon>
        <taxon>Spiruromorpha</taxon>
        <taxon>Filarioidea</taxon>
        <taxon>Onchocercidae</taxon>
        <taxon>Cercopithifilaria</taxon>
    </lineage>
</organism>
<feature type="region of interest" description="Disordered" evidence="1">
    <location>
        <begin position="412"/>
        <end position="437"/>
    </location>
</feature>
<accession>A0A8J2M6B7</accession>
<dbReference type="PROSITE" id="PS50181">
    <property type="entry name" value="FBOX"/>
    <property type="match status" value="1"/>
</dbReference>
<feature type="compositionally biased region" description="Low complexity" evidence="1">
    <location>
        <begin position="335"/>
        <end position="353"/>
    </location>
</feature>
<dbReference type="AlphaFoldDB" id="A0A8J2M6B7"/>
<feature type="compositionally biased region" description="Basic residues" evidence="1">
    <location>
        <begin position="38"/>
        <end position="55"/>
    </location>
</feature>
<feature type="region of interest" description="Disordered" evidence="1">
    <location>
        <begin position="314"/>
        <end position="366"/>
    </location>
</feature>
<dbReference type="Proteomes" id="UP000746747">
    <property type="component" value="Unassembled WGS sequence"/>
</dbReference>
<evidence type="ECO:0000259" key="3">
    <source>
        <dbReference type="PROSITE" id="PS50181"/>
    </source>
</evidence>
<dbReference type="PANTHER" id="PTHR16181">
    <property type="entry name" value="PROTEIN FAM83A-RELATED"/>
    <property type="match status" value="1"/>
</dbReference>
<feature type="compositionally biased region" description="Basic and acidic residues" evidence="1">
    <location>
        <begin position="123"/>
        <end position="133"/>
    </location>
</feature>
<evidence type="ECO:0000313" key="5">
    <source>
        <dbReference type="Proteomes" id="UP000746747"/>
    </source>
</evidence>
<dbReference type="EMBL" id="CAKAEH010001426">
    <property type="protein sequence ID" value="CAG9536114.1"/>
    <property type="molecule type" value="Genomic_DNA"/>
</dbReference>
<feature type="compositionally biased region" description="Basic and acidic residues" evidence="1">
    <location>
        <begin position="180"/>
        <end position="205"/>
    </location>
</feature>
<feature type="region of interest" description="Disordered" evidence="1">
    <location>
        <begin position="38"/>
        <end position="133"/>
    </location>
</feature>
<keyword evidence="2" id="KW-0732">Signal</keyword>
<protein>
    <recommendedName>
        <fullName evidence="3">F-box domain-containing protein</fullName>
    </recommendedName>
</protein>
<feature type="signal peptide" evidence="2">
    <location>
        <begin position="1"/>
        <end position="23"/>
    </location>
</feature>
<feature type="region of interest" description="Disordered" evidence="1">
    <location>
        <begin position="179"/>
        <end position="231"/>
    </location>
</feature>
<gene>
    <name evidence="4" type="ORF">CJOHNSTONI_LOCUS6070</name>
</gene>
<feature type="compositionally biased region" description="Basic and acidic residues" evidence="1">
    <location>
        <begin position="92"/>
        <end position="107"/>
    </location>
</feature>
<name>A0A8J2M6B7_9BILA</name>
<feature type="compositionally biased region" description="Polar residues" evidence="1">
    <location>
        <begin position="427"/>
        <end position="437"/>
    </location>
</feature>
<dbReference type="InterPro" id="IPR050944">
    <property type="entry name" value="FAM83"/>
</dbReference>
<dbReference type="GO" id="GO:0019901">
    <property type="term" value="F:protein kinase binding"/>
    <property type="evidence" value="ECO:0007669"/>
    <property type="project" value="TreeGrafter"/>
</dbReference>
<evidence type="ECO:0000256" key="2">
    <source>
        <dbReference type="SAM" id="SignalP"/>
    </source>
</evidence>
<feature type="domain" description="F-box" evidence="3">
    <location>
        <begin position="886"/>
        <end position="942"/>
    </location>
</feature>
<dbReference type="PANTHER" id="PTHR16181:SF29">
    <property type="entry name" value="PROTEIN FAM83A-RELATED"/>
    <property type="match status" value="1"/>
</dbReference>
<dbReference type="OrthoDB" id="5862040at2759"/>
<proteinExistence type="predicted"/>
<evidence type="ECO:0000313" key="4">
    <source>
        <dbReference type="EMBL" id="CAG9536114.1"/>
    </source>
</evidence>
<evidence type="ECO:0000256" key="1">
    <source>
        <dbReference type="SAM" id="MobiDB-lite"/>
    </source>
</evidence>
<dbReference type="InterPro" id="IPR001810">
    <property type="entry name" value="F-box_dom"/>
</dbReference>
<feature type="region of interest" description="Disordered" evidence="1">
    <location>
        <begin position="778"/>
        <end position="809"/>
    </location>
</feature>
<sequence length="1124" mass="127679">MDHMKLSLFCSFLILLLSSVISGKSSRLISRGWDPKLKQKMTTRSSKQKQGHKTSKIVAEEKEEVNRASVKRHAAGTSDQKQRRRTETSSQKQERISESDKQKRKETVTFPLQKQKDATATSLREKEEISGIADREKKTSLICERKKKEERAGISRQKREKEAIAPEQEHKATIVTPVQRQEKVTKTPMQEEKRRNVAQKEERIVRTSSQTSKALIPKERGTVETSAEEQELRTEIYFQKQKEITKTSMQKQEKVTETLVHKLEAAPMQKQEGALVQRQERTTVTSTHEQEGTHGVLDQKQGTTARTLIRKQKEIPMTSMQRHEGTTGTSEQKQKQTVGTPVQKQKVVPVQKQETTNENPMQKKEEITGTLVQKQETATGTIAQKQEETIKTSLRKEKKKKTVETLVHKEETTLETSVQEQERIPETTVQEETAKSGMQMQEEKLPDASENEKLEVSAASSMQMGPTINYVHPSTAPLFPCQEVQLRPIKMQIEASRAPLYNQIVQQYGPISVPPFPQQAATQISEASVHETVSILSYSVQSNMQMVETQLGPLYTQIPQQYEPIPVQPYPVQPEMQMVETRSGPLYSQVPRQYGLVPLLSQFPPPFPELIVPPMAGIPTHPLPGQVIPQFPPPVPGLAVPSIAGIPTYPLPGQVIPQFPPAVLPVPPIAGIPTELLPGEVARQFLPPLPGPPIAPGPIQVLQQFGVPHPGQFQLAPGPSMLPISGFPQYNQPYSQVPPRIFPGSKVKQFLNQTQQYKPRYRAKGVLVTEVTVHLSNPPTNLSVADNNLEHRKADTKEKNEPEEKKEQKATQVKFIYGEGSMVRIEVSETQDISKQSNIRSWPRARKHRRDKLVIRRQAKMIDELFLHGLSDSKSSEVECWDEKLDVSLENMPEKVLIKIFKFIAEERNNNPNVSINKMYRLKLICRRFNDVLENNAKALPLYQVSGLRIQPKKVGPLGYFTMVYRYGTGAFEPQCACLDLIDLPPFLRHDIINGFIHIDRMELTDRLFITLNKLTYGENVQKIIFSRIESISLTPESGICMFLDKFPRLSDLCFFGHYNENELDLNHSQVVMEMYRSEYGNGMLTGKEMRIMMESLKNKRKKQTKRSGIKTVVPRKTIFKESK</sequence>
<reference evidence="4" key="1">
    <citation type="submission" date="2021-09" db="EMBL/GenBank/DDBJ databases">
        <authorList>
            <consortium name="Pathogen Informatics"/>
        </authorList>
    </citation>
    <scope>NUCLEOTIDE SEQUENCE</scope>
</reference>
<keyword evidence="5" id="KW-1185">Reference proteome</keyword>
<dbReference type="GO" id="GO:0007173">
    <property type="term" value="P:epidermal growth factor receptor signaling pathway"/>
    <property type="evidence" value="ECO:0007669"/>
    <property type="project" value="TreeGrafter"/>
</dbReference>
<feature type="chain" id="PRO_5035291334" description="F-box domain-containing protein" evidence="2">
    <location>
        <begin position="24"/>
        <end position="1124"/>
    </location>
</feature>
<comment type="caution">
    <text evidence="4">The sequence shown here is derived from an EMBL/GenBank/DDBJ whole genome shotgun (WGS) entry which is preliminary data.</text>
</comment>
<feature type="compositionally biased region" description="Basic and acidic residues" evidence="1">
    <location>
        <begin position="788"/>
        <end position="809"/>
    </location>
</feature>